<organism evidence="2 3">
    <name type="scientific">Penicilliopsis zonata CBS 506.65</name>
    <dbReference type="NCBI Taxonomy" id="1073090"/>
    <lineage>
        <taxon>Eukaryota</taxon>
        <taxon>Fungi</taxon>
        <taxon>Dikarya</taxon>
        <taxon>Ascomycota</taxon>
        <taxon>Pezizomycotina</taxon>
        <taxon>Eurotiomycetes</taxon>
        <taxon>Eurotiomycetidae</taxon>
        <taxon>Eurotiales</taxon>
        <taxon>Aspergillaceae</taxon>
        <taxon>Penicilliopsis</taxon>
    </lineage>
</organism>
<name>A0A1L9SJV8_9EURO</name>
<dbReference type="OrthoDB" id="1601230at2759"/>
<accession>A0A1L9SJV8</accession>
<keyword evidence="3" id="KW-1185">Reference proteome</keyword>
<dbReference type="PROSITE" id="PS51502">
    <property type="entry name" value="S_R_A_B_BARREL"/>
    <property type="match status" value="1"/>
</dbReference>
<evidence type="ECO:0000313" key="3">
    <source>
        <dbReference type="Proteomes" id="UP000184188"/>
    </source>
</evidence>
<reference evidence="3" key="1">
    <citation type="journal article" date="2017" name="Genome Biol.">
        <title>Comparative genomics reveals high biological diversity and specific adaptations in the industrially and medically important fungal genus Aspergillus.</title>
        <authorList>
            <person name="de Vries R.P."/>
            <person name="Riley R."/>
            <person name="Wiebenga A."/>
            <person name="Aguilar-Osorio G."/>
            <person name="Amillis S."/>
            <person name="Uchima C.A."/>
            <person name="Anderluh G."/>
            <person name="Asadollahi M."/>
            <person name="Askin M."/>
            <person name="Barry K."/>
            <person name="Battaglia E."/>
            <person name="Bayram O."/>
            <person name="Benocci T."/>
            <person name="Braus-Stromeyer S.A."/>
            <person name="Caldana C."/>
            <person name="Canovas D."/>
            <person name="Cerqueira G.C."/>
            <person name="Chen F."/>
            <person name="Chen W."/>
            <person name="Choi C."/>
            <person name="Clum A."/>
            <person name="Dos Santos R.A."/>
            <person name="Damasio A.R."/>
            <person name="Diallinas G."/>
            <person name="Emri T."/>
            <person name="Fekete E."/>
            <person name="Flipphi M."/>
            <person name="Freyberg S."/>
            <person name="Gallo A."/>
            <person name="Gournas C."/>
            <person name="Habgood R."/>
            <person name="Hainaut M."/>
            <person name="Harispe M.L."/>
            <person name="Henrissat B."/>
            <person name="Hilden K.S."/>
            <person name="Hope R."/>
            <person name="Hossain A."/>
            <person name="Karabika E."/>
            <person name="Karaffa L."/>
            <person name="Karanyi Z."/>
            <person name="Krasevec N."/>
            <person name="Kuo A."/>
            <person name="Kusch H."/>
            <person name="LaButti K."/>
            <person name="Lagendijk E.L."/>
            <person name="Lapidus A."/>
            <person name="Levasseur A."/>
            <person name="Lindquist E."/>
            <person name="Lipzen A."/>
            <person name="Logrieco A.F."/>
            <person name="MacCabe A."/>
            <person name="Maekelae M.R."/>
            <person name="Malavazi I."/>
            <person name="Melin P."/>
            <person name="Meyer V."/>
            <person name="Mielnichuk N."/>
            <person name="Miskei M."/>
            <person name="Molnar A.P."/>
            <person name="Mule G."/>
            <person name="Ngan C.Y."/>
            <person name="Orejas M."/>
            <person name="Orosz E."/>
            <person name="Ouedraogo J.P."/>
            <person name="Overkamp K.M."/>
            <person name="Park H.-S."/>
            <person name="Perrone G."/>
            <person name="Piumi F."/>
            <person name="Punt P.J."/>
            <person name="Ram A.F."/>
            <person name="Ramon A."/>
            <person name="Rauscher S."/>
            <person name="Record E."/>
            <person name="Riano-Pachon D.M."/>
            <person name="Robert V."/>
            <person name="Roehrig J."/>
            <person name="Ruller R."/>
            <person name="Salamov A."/>
            <person name="Salih N.S."/>
            <person name="Samson R.A."/>
            <person name="Sandor E."/>
            <person name="Sanguinetti M."/>
            <person name="Schuetze T."/>
            <person name="Sepcic K."/>
            <person name="Shelest E."/>
            <person name="Sherlock G."/>
            <person name="Sophianopoulou V."/>
            <person name="Squina F.M."/>
            <person name="Sun H."/>
            <person name="Susca A."/>
            <person name="Todd R.B."/>
            <person name="Tsang A."/>
            <person name="Unkles S.E."/>
            <person name="van de Wiele N."/>
            <person name="van Rossen-Uffink D."/>
            <person name="Oliveira J.V."/>
            <person name="Vesth T.C."/>
            <person name="Visser J."/>
            <person name="Yu J.-H."/>
            <person name="Zhou M."/>
            <person name="Andersen M.R."/>
            <person name="Archer D.B."/>
            <person name="Baker S.E."/>
            <person name="Benoit I."/>
            <person name="Brakhage A.A."/>
            <person name="Braus G.H."/>
            <person name="Fischer R."/>
            <person name="Frisvad J.C."/>
            <person name="Goldman G.H."/>
            <person name="Houbraken J."/>
            <person name="Oakley B."/>
            <person name="Pocsi I."/>
            <person name="Scazzocchio C."/>
            <person name="Seiboth B."/>
            <person name="vanKuyk P.A."/>
            <person name="Wortman J."/>
            <person name="Dyer P.S."/>
            <person name="Grigoriev I.V."/>
        </authorList>
    </citation>
    <scope>NUCLEOTIDE SEQUENCE [LARGE SCALE GENOMIC DNA]</scope>
    <source>
        <strain evidence="3">CBS 506.65</strain>
    </source>
</reference>
<gene>
    <name evidence="2" type="ORF">ASPZODRAFT_142079</name>
</gene>
<dbReference type="RefSeq" id="XP_022581854.1">
    <property type="nucleotide sequence ID" value="XM_022724817.1"/>
</dbReference>
<dbReference type="EMBL" id="KV878341">
    <property type="protein sequence ID" value="OJJ47344.1"/>
    <property type="molecule type" value="Genomic_DNA"/>
</dbReference>
<dbReference type="GeneID" id="34611282"/>
<dbReference type="STRING" id="1073090.A0A1L9SJV8"/>
<protein>
    <recommendedName>
        <fullName evidence="1">Stress-response A/B barrel domain-containing protein</fullName>
    </recommendedName>
</protein>
<dbReference type="Pfam" id="PF07876">
    <property type="entry name" value="Dabb"/>
    <property type="match status" value="1"/>
</dbReference>
<dbReference type="SMART" id="SM00886">
    <property type="entry name" value="Dabb"/>
    <property type="match status" value="1"/>
</dbReference>
<dbReference type="Proteomes" id="UP000184188">
    <property type="component" value="Unassembled WGS sequence"/>
</dbReference>
<evidence type="ECO:0000313" key="2">
    <source>
        <dbReference type="EMBL" id="OJJ47344.1"/>
    </source>
</evidence>
<feature type="domain" description="Stress-response A/B barrel" evidence="1">
    <location>
        <begin position="4"/>
        <end position="108"/>
    </location>
</feature>
<dbReference type="SUPFAM" id="SSF54909">
    <property type="entry name" value="Dimeric alpha+beta barrel"/>
    <property type="match status" value="1"/>
</dbReference>
<dbReference type="AlphaFoldDB" id="A0A1L9SJV8"/>
<dbReference type="InterPro" id="IPR013097">
    <property type="entry name" value="Dabb"/>
</dbReference>
<evidence type="ECO:0000259" key="1">
    <source>
        <dbReference type="PROSITE" id="PS51502"/>
    </source>
</evidence>
<proteinExistence type="predicted"/>
<dbReference type="VEuPathDB" id="FungiDB:ASPZODRAFT_142079"/>
<dbReference type="Gene3D" id="3.30.70.100">
    <property type="match status" value="1"/>
</dbReference>
<sequence>MAGYIHIVGFKFREDISDADRQDVIDSFLALKHKCLRDGKEYILAIRHGFPQRTFPWHNDVDAVFVVEFASKEDCDYYHQKDEAHAAFLPKAKAANSPTAPGLVVAFAPVNN</sequence>
<dbReference type="InterPro" id="IPR011008">
    <property type="entry name" value="Dimeric_a/b-barrel"/>
</dbReference>